<dbReference type="SUPFAM" id="SSF51126">
    <property type="entry name" value="Pectin lyase-like"/>
    <property type="match status" value="1"/>
</dbReference>
<dbReference type="Gene3D" id="2.160.20.10">
    <property type="entry name" value="Single-stranded right-handed beta-helix, Pectin lyase-like"/>
    <property type="match status" value="1"/>
</dbReference>
<dbReference type="InterPro" id="IPR011050">
    <property type="entry name" value="Pectin_lyase_fold/virulence"/>
</dbReference>
<organism evidence="1">
    <name type="scientific">marine metagenome</name>
    <dbReference type="NCBI Taxonomy" id="408172"/>
    <lineage>
        <taxon>unclassified sequences</taxon>
        <taxon>metagenomes</taxon>
        <taxon>ecological metagenomes</taxon>
    </lineage>
</organism>
<sequence>YFKGSSTEINGSLIEGNHASSDNESIAYNGGGIYSLNSTINITNTQILNNNTGGSINENGGGIFIDIDETSSREQQGTNYFTNLEIRGNKSEFGSGIYIQDASAVIRNCVISGNVSEQKGAIYNVHSDVKVINTTIAGNTAQSANAAGGIFCRNVVEEMYVINSIIYFNSTPEFDFDQGPNYLTVLNSAFPDETDSYNNNAEVNLTLIDNTFEDPEFEEEDVISGNGLQVTDYNLNLSGDSPCINTGIASYILEDVDIIGLTEDDYVGPFPDMGAYESLYEDLAGCMDDTACNYNEFATA</sequence>
<dbReference type="InterPro" id="IPR012334">
    <property type="entry name" value="Pectin_lyas_fold"/>
</dbReference>
<feature type="non-terminal residue" evidence="1">
    <location>
        <position position="1"/>
    </location>
</feature>
<gene>
    <name evidence="1" type="ORF">METZ01_LOCUS376096</name>
</gene>
<dbReference type="AlphaFoldDB" id="A0A382TNA4"/>
<protein>
    <recommendedName>
        <fullName evidence="2">Right handed beta helix domain-containing protein</fullName>
    </recommendedName>
</protein>
<name>A0A382TNA4_9ZZZZ</name>
<evidence type="ECO:0000313" key="1">
    <source>
        <dbReference type="EMBL" id="SVD23242.1"/>
    </source>
</evidence>
<feature type="non-terminal residue" evidence="1">
    <location>
        <position position="300"/>
    </location>
</feature>
<evidence type="ECO:0008006" key="2">
    <source>
        <dbReference type="Google" id="ProtNLM"/>
    </source>
</evidence>
<proteinExistence type="predicted"/>
<accession>A0A382TNA4</accession>
<dbReference type="EMBL" id="UINC01137726">
    <property type="protein sequence ID" value="SVD23242.1"/>
    <property type="molecule type" value="Genomic_DNA"/>
</dbReference>
<reference evidence="1" key="1">
    <citation type="submission" date="2018-05" db="EMBL/GenBank/DDBJ databases">
        <authorList>
            <person name="Lanie J.A."/>
            <person name="Ng W.-L."/>
            <person name="Kazmierczak K.M."/>
            <person name="Andrzejewski T.M."/>
            <person name="Davidsen T.M."/>
            <person name="Wayne K.J."/>
            <person name="Tettelin H."/>
            <person name="Glass J.I."/>
            <person name="Rusch D."/>
            <person name="Podicherti R."/>
            <person name="Tsui H.-C.T."/>
            <person name="Winkler M.E."/>
        </authorList>
    </citation>
    <scope>NUCLEOTIDE SEQUENCE</scope>
</reference>